<keyword evidence="1" id="KW-1133">Transmembrane helix</keyword>
<feature type="transmembrane region" description="Helical" evidence="1">
    <location>
        <begin position="40"/>
        <end position="60"/>
    </location>
</feature>
<sequence length="77" mass="8515">MKTLLAIVAWCLLFVLCWPLALLALVLWPVIWLLALPFRLVGITFSALFAFLQALLLLPARLLGGRSGPRHVHRAAA</sequence>
<reference evidence="2 3" key="1">
    <citation type="submission" date="2023-07" db="EMBL/GenBank/DDBJ databases">
        <title>Sorghum-associated microbial communities from plants grown in Nebraska, USA.</title>
        <authorList>
            <person name="Schachtman D."/>
        </authorList>
    </citation>
    <scope>NUCLEOTIDE SEQUENCE [LARGE SCALE GENOMIC DNA]</scope>
    <source>
        <strain evidence="2 3">BE187</strain>
    </source>
</reference>
<comment type="caution">
    <text evidence="2">The sequence shown here is derived from an EMBL/GenBank/DDBJ whole genome shotgun (WGS) entry which is preliminary data.</text>
</comment>
<dbReference type="Proteomes" id="UP001267878">
    <property type="component" value="Unassembled WGS sequence"/>
</dbReference>
<dbReference type="RefSeq" id="WP_310055248.1">
    <property type="nucleotide sequence ID" value="NZ_JAVDVW010000002.1"/>
</dbReference>
<keyword evidence="1" id="KW-0812">Transmembrane</keyword>
<evidence type="ECO:0000256" key="1">
    <source>
        <dbReference type="SAM" id="Phobius"/>
    </source>
</evidence>
<organism evidence="2 3">
    <name type="scientific">Agrilutibacter niabensis</name>
    <dbReference type="NCBI Taxonomy" id="380628"/>
    <lineage>
        <taxon>Bacteria</taxon>
        <taxon>Pseudomonadati</taxon>
        <taxon>Pseudomonadota</taxon>
        <taxon>Gammaproteobacteria</taxon>
        <taxon>Lysobacterales</taxon>
        <taxon>Lysobacteraceae</taxon>
        <taxon>Agrilutibacter</taxon>
    </lineage>
</organism>
<name>A0ABU1VSK4_9GAMM</name>
<evidence type="ECO:0008006" key="4">
    <source>
        <dbReference type="Google" id="ProtNLM"/>
    </source>
</evidence>
<evidence type="ECO:0000313" key="2">
    <source>
        <dbReference type="EMBL" id="MDR7100471.1"/>
    </source>
</evidence>
<proteinExistence type="predicted"/>
<accession>A0ABU1VSK4</accession>
<keyword evidence="3" id="KW-1185">Reference proteome</keyword>
<dbReference type="EMBL" id="JAVDVW010000002">
    <property type="protein sequence ID" value="MDR7100471.1"/>
    <property type="molecule type" value="Genomic_DNA"/>
</dbReference>
<keyword evidence="1" id="KW-0472">Membrane</keyword>
<evidence type="ECO:0000313" key="3">
    <source>
        <dbReference type="Proteomes" id="UP001267878"/>
    </source>
</evidence>
<gene>
    <name evidence="2" type="ORF">J2X04_002852</name>
</gene>
<protein>
    <recommendedName>
        <fullName evidence="4">Transmembrane protein</fullName>
    </recommendedName>
</protein>